<dbReference type="Proteomes" id="UP000253779">
    <property type="component" value="Chromosome"/>
</dbReference>
<evidence type="ECO:0000256" key="1">
    <source>
        <dbReference type="SAM" id="SignalP"/>
    </source>
</evidence>
<evidence type="ECO:0000313" key="4">
    <source>
        <dbReference type="Proteomes" id="UP000253779"/>
    </source>
</evidence>
<dbReference type="KEGG" id="scav:CVT27_22925"/>
<keyword evidence="5" id="KW-1185">Reference proteome</keyword>
<evidence type="ECO:0000313" key="3">
    <source>
        <dbReference type="EMBL" id="UTR78144.1"/>
    </source>
</evidence>
<accession>A0AAD0Q7H5</accession>
<evidence type="ECO:0000313" key="5">
    <source>
        <dbReference type="Proteomes" id="UP001058236"/>
    </source>
</evidence>
<name>A0AAD0Q7H5_9ACTN</name>
<feature type="chain" id="PRO_5041905933" evidence="1">
    <location>
        <begin position="30"/>
        <end position="460"/>
    </location>
</feature>
<reference evidence="2 4" key="1">
    <citation type="submission" date="2018-07" db="EMBL/GenBank/DDBJ databases">
        <title>Complete genome sequence of soil actinomycete Streptomyces cavourensis tj430.</title>
        <authorList>
            <person name="Wang P."/>
            <person name="Huang Y."/>
        </authorList>
    </citation>
    <scope>NUCLEOTIDE SEQUENCE [LARGE SCALE GENOMIC DNA]</scope>
    <source>
        <strain evidence="2 4">TJ430</strain>
    </source>
</reference>
<proteinExistence type="predicted"/>
<reference evidence="3" key="2">
    <citation type="submission" date="2022-07" db="EMBL/GenBank/DDBJ databases">
        <title>Genomic of Streptomyces cavourensis F2.</title>
        <authorList>
            <person name="Hu S."/>
            <person name="Liang W."/>
        </authorList>
    </citation>
    <scope>NUCLEOTIDE SEQUENCE</scope>
    <source>
        <strain evidence="3">F2</strain>
    </source>
</reference>
<evidence type="ECO:0000313" key="2">
    <source>
        <dbReference type="EMBL" id="AXI73813.1"/>
    </source>
</evidence>
<dbReference type="AlphaFoldDB" id="A0AAD0Q7H5"/>
<dbReference type="Proteomes" id="UP001058236">
    <property type="component" value="Chromosome"/>
</dbReference>
<dbReference type="EMBL" id="CP030930">
    <property type="protein sequence ID" value="AXI73813.1"/>
    <property type="molecule type" value="Genomic_DNA"/>
</dbReference>
<organism evidence="2 4">
    <name type="scientific">Streptomyces cavourensis</name>
    <dbReference type="NCBI Taxonomy" id="67258"/>
    <lineage>
        <taxon>Bacteria</taxon>
        <taxon>Bacillati</taxon>
        <taxon>Actinomycetota</taxon>
        <taxon>Actinomycetes</taxon>
        <taxon>Kitasatosporales</taxon>
        <taxon>Streptomycetaceae</taxon>
        <taxon>Streptomyces</taxon>
    </lineage>
</organism>
<gene>
    <name evidence="2" type="ORF">DTW94_23035</name>
    <name evidence="3" type="ORF">NLU04_06625</name>
</gene>
<protein>
    <submittedName>
        <fullName evidence="2">Uncharacterized protein</fullName>
    </submittedName>
</protein>
<dbReference type="RefSeq" id="WP_114932684.1">
    <property type="nucleotide sequence ID" value="NZ_CP024957.1"/>
</dbReference>
<dbReference type="EMBL" id="CP101397">
    <property type="protein sequence ID" value="UTR78144.1"/>
    <property type="molecule type" value="Genomic_DNA"/>
</dbReference>
<keyword evidence="1" id="KW-0732">Signal</keyword>
<feature type="signal peptide" evidence="1">
    <location>
        <begin position="1"/>
        <end position="29"/>
    </location>
</feature>
<sequence>MRKSSRFIIAALAPTLALGLVGVGTAATAAPTAVAVAAAAERTGVWSVPTALTGPESTADIIDVRTTTEGDAVAVWYSSTTPTGPQELRVAVRPAASAEWGPAQVLATLPGGRESVSLVTSPDGSAAVAWVHALKGSSVLRTATLAQGATTWSAPVDIATASSIHSIAFTGGPSGKSVVVWRQFVGHKALLSVSERSGPDGAWSEPAVLVGEDASWPQASVAADGTVTVAWAASAVEGMTVYTATKAADATEWGAPVLVSDLHGGGAPLLSQGPDGTAALAWVSVKWEDDGGDIDVVSAVKAPGSSEWGAPHSIQSDSFSQLRAPLVGPEGDVTLVWIDYQETLGLRTADRAAATGDWSEVRTLSSGYVSEEFDAKIGADGTAQVGWVEDDETSGEGPAFHTASRVGGAWTARTRLSVQPSPYSVGAVAVGPDGNATAVWVQGGRLWSSATGLTPQPPQA</sequence>